<keyword evidence="2" id="KW-0547">Nucleotide-binding</keyword>
<dbReference type="Gene3D" id="3.40.50.300">
    <property type="entry name" value="P-loop containing nucleotide triphosphate hydrolases"/>
    <property type="match status" value="1"/>
</dbReference>
<gene>
    <name evidence="7" type="ORF">ECE50_017910</name>
</gene>
<keyword evidence="4" id="KW-1278">Translocase</keyword>
<dbReference type="PROSITE" id="PS50893">
    <property type="entry name" value="ABC_TRANSPORTER_2"/>
    <property type="match status" value="1"/>
</dbReference>
<feature type="domain" description="ABC transporter" evidence="6">
    <location>
        <begin position="3"/>
        <end position="246"/>
    </location>
</feature>
<dbReference type="PANTHER" id="PTHR42794:SF1">
    <property type="entry name" value="HEMIN IMPORT ATP-BINDING PROTEIN HMUV"/>
    <property type="match status" value="1"/>
</dbReference>
<dbReference type="InterPro" id="IPR003593">
    <property type="entry name" value="AAA+_ATPase"/>
</dbReference>
<keyword evidence="1" id="KW-0813">Transport</keyword>
<reference evidence="7" key="1">
    <citation type="submission" date="2020-05" db="EMBL/GenBank/DDBJ databases">
        <title>Chitinophaga laudate sp. nov., isolated from a tropical peat swamp.</title>
        <authorList>
            <person name="Goh C.B.S."/>
            <person name="Lee M.S."/>
            <person name="Parimannan S."/>
            <person name="Pasbakhsh P."/>
            <person name="Yule C.M."/>
            <person name="Rajandas H."/>
            <person name="Loke S."/>
            <person name="Croft L."/>
            <person name="Tan J.B.L."/>
        </authorList>
    </citation>
    <scope>NUCLEOTIDE SEQUENCE</scope>
    <source>
        <strain evidence="7">Mgbs1</strain>
    </source>
</reference>
<dbReference type="SMART" id="SM00382">
    <property type="entry name" value="AAA"/>
    <property type="match status" value="1"/>
</dbReference>
<evidence type="ECO:0000256" key="3">
    <source>
        <dbReference type="ARBA" id="ARBA00022840"/>
    </source>
</evidence>
<comment type="function">
    <text evidence="5">Part of the ABC transporter complex HmuTUV involved in hemin import. Responsible for energy coupling to the transport system.</text>
</comment>
<evidence type="ECO:0000256" key="4">
    <source>
        <dbReference type="ARBA" id="ARBA00022967"/>
    </source>
</evidence>
<protein>
    <submittedName>
        <fullName evidence="7">Heme ABC transporter ATP-binding protein</fullName>
    </submittedName>
</protein>
<keyword evidence="8" id="KW-1185">Reference proteome</keyword>
<evidence type="ECO:0000313" key="8">
    <source>
        <dbReference type="Proteomes" id="UP000281028"/>
    </source>
</evidence>
<dbReference type="NCBIfam" id="NF010068">
    <property type="entry name" value="PRK13548.1"/>
    <property type="match status" value="1"/>
</dbReference>
<evidence type="ECO:0000259" key="6">
    <source>
        <dbReference type="PROSITE" id="PS50893"/>
    </source>
</evidence>
<dbReference type="EMBL" id="RIAR02000001">
    <property type="protein sequence ID" value="NSL88722.1"/>
    <property type="molecule type" value="Genomic_DNA"/>
</dbReference>
<evidence type="ECO:0000313" key="7">
    <source>
        <dbReference type="EMBL" id="NSL88722.1"/>
    </source>
</evidence>
<dbReference type="SUPFAM" id="SSF52540">
    <property type="entry name" value="P-loop containing nucleoside triphosphate hydrolases"/>
    <property type="match status" value="1"/>
</dbReference>
<dbReference type="Proteomes" id="UP000281028">
    <property type="component" value="Unassembled WGS sequence"/>
</dbReference>
<accession>A0A9Q5DCW9</accession>
<name>A0A9Q5DCW9_9BACT</name>
<keyword evidence="3 7" id="KW-0067">ATP-binding</keyword>
<comment type="caution">
    <text evidence="7">The sequence shown here is derived from an EMBL/GenBank/DDBJ whole genome shotgun (WGS) entry which is preliminary data.</text>
</comment>
<dbReference type="AlphaFoldDB" id="A0A9Q5DCW9"/>
<dbReference type="OrthoDB" id="9806726at2"/>
<dbReference type="CDD" id="cd03214">
    <property type="entry name" value="ABC_Iron-Siderophores_B12_Hemin"/>
    <property type="match status" value="1"/>
</dbReference>
<dbReference type="Pfam" id="PF00005">
    <property type="entry name" value="ABC_tran"/>
    <property type="match status" value="1"/>
</dbReference>
<dbReference type="GO" id="GO:0005524">
    <property type="term" value="F:ATP binding"/>
    <property type="evidence" value="ECO:0007669"/>
    <property type="project" value="UniProtKB-KW"/>
</dbReference>
<evidence type="ECO:0000256" key="5">
    <source>
        <dbReference type="ARBA" id="ARBA00037066"/>
    </source>
</evidence>
<evidence type="ECO:0000256" key="2">
    <source>
        <dbReference type="ARBA" id="ARBA00022741"/>
    </source>
</evidence>
<sequence length="297" mass="32559">MMLDIQNISLSLGGRRILQHVSLQAKAGELCVVMGANGAGKTTLLKVLAGEYRHYTGQIRLHGEQLQSLSVAEQAQRRAVLSQQVVLQLAFTVREVVQMGRFVHHAAPELDTAIVDYAMDTMQVADLAGRSWVTLSGGQQQRVHMARVLAQLLEKPQLEKSIAGKKMLLLDEPVTGMDIRHQQLALQLAKKLTEHGMLVIAVLHDFQLAAAYADQLIFLHQGGVHVAGSVQEVLTASHIRHCFGIGVQVLVHPQCNHPIVIPAFAETSNLLYHGNNDLFSPVSMEQLPDSQPESTHP</sequence>
<dbReference type="InterPro" id="IPR003439">
    <property type="entry name" value="ABC_transporter-like_ATP-bd"/>
</dbReference>
<dbReference type="GO" id="GO:0016887">
    <property type="term" value="F:ATP hydrolysis activity"/>
    <property type="evidence" value="ECO:0007669"/>
    <property type="project" value="InterPro"/>
</dbReference>
<dbReference type="InterPro" id="IPR027417">
    <property type="entry name" value="P-loop_NTPase"/>
</dbReference>
<evidence type="ECO:0000256" key="1">
    <source>
        <dbReference type="ARBA" id="ARBA00022448"/>
    </source>
</evidence>
<dbReference type="PANTHER" id="PTHR42794">
    <property type="entry name" value="HEMIN IMPORT ATP-BINDING PROTEIN HMUV"/>
    <property type="match status" value="1"/>
</dbReference>
<organism evidence="7 8">
    <name type="scientific">Chitinophaga solisilvae</name>
    <dbReference type="NCBI Taxonomy" id="1233460"/>
    <lineage>
        <taxon>Bacteria</taxon>
        <taxon>Pseudomonadati</taxon>
        <taxon>Bacteroidota</taxon>
        <taxon>Chitinophagia</taxon>
        <taxon>Chitinophagales</taxon>
        <taxon>Chitinophagaceae</taxon>
        <taxon>Chitinophaga</taxon>
    </lineage>
</organism>
<proteinExistence type="predicted"/>